<dbReference type="InterPro" id="IPR006015">
    <property type="entry name" value="Universal_stress_UspA"/>
</dbReference>
<proteinExistence type="inferred from homology"/>
<gene>
    <name evidence="3" type="ORF">ACFPFO_05735</name>
</gene>
<dbReference type="CDD" id="cd00293">
    <property type="entry name" value="USP-like"/>
    <property type="match status" value="1"/>
</dbReference>
<dbReference type="RefSeq" id="WP_224828595.1">
    <property type="nucleotide sequence ID" value="NZ_JAIVEF010000008.1"/>
</dbReference>
<keyword evidence="4" id="KW-1185">Reference proteome</keyword>
<comment type="similarity">
    <text evidence="1">Belongs to the universal stress protein A family.</text>
</comment>
<dbReference type="PANTHER" id="PTHR46268:SF6">
    <property type="entry name" value="UNIVERSAL STRESS PROTEIN UP12"/>
    <property type="match status" value="1"/>
</dbReference>
<dbReference type="PANTHER" id="PTHR46268">
    <property type="entry name" value="STRESS RESPONSE PROTEIN NHAX"/>
    <property type="match status" value="1"/>
</dbReference>
<dbReference type="Proteomes" id="UP001595925">
    <property type="component" value="Unassembled WGS sequence"/>
</dbReference>
<dbReference type="EMBL" id="JBHSJG010000019">
    <property type="protein sequence ID" value="MFC4987274.1"/>
    <property type="molecule type" value="Genomic_DNA"/>
</dbReference>
<sequence>MSDIVIIPTDGSEYADNAADVGFDLARKSGATVHALSVGDTSMTHRSSIGAGPGKTSEEVTEIAAEWAEELAEAARSAGLDAEAVVRTGIPAEEIADYAAETDASMVVMGTAGRSGFERRIVGSTTDKVVSTAPVPVVTVRPDGAVDAA</sequence>
<evidence type="ECO:0000313" key="4">
    <source>
        <dbReference type="Proteomes" id="UP001595925"/>
    </source>
</evidence>
<evidence type="ECO:0000313" key="3">
    <source>
        <dbReference type="EMBL" id="MFC4987274.1"/>
    </source>
</evidence>
<accession>A0ABD5QCF0</accession>
<organism evidence="3 4">
    <name type="scientific">Saliphagus infecundisoli</name>
    <dbReference type="NCBI Taxonomy" id="1849069"/>
    <lineage>
        <taxon>Archaea</taxon>
        <taxon>Methanobacteriati</taxon>
        <taxon>Methanobacteriota</taxon>
        <taxon>Stenosarchaea group</taxon>
        <taxon>Halobacteria</taxon>
        <taxon>Halobacteriales</taxon>
        <taxon>Natrialbaceae</taxon>
        <taxon>Saliphagus</taxon>
    </lineage>
</organism>
<protein>
    <submittedName>
        <fullName evidence="3">Universal stress protein</fullName>
    </submittedName>
</protein>
<dbReference type="InterPro" id="IPR006016">
    <property type="entry name" value="UspA"/>
</dbReference>
<dbReference type="AlphaFoldDB" id="A0ABD5QCF0"/>
<reference evidence="3 4" key="1">
    <citation type="journal article" date="2019" name="Int. J. Syst. Evol. Microbiol.">
        <title>The Global Catalogue of Microorganisms (GCM) 10K type strain sequencing project: providing services to taxonomists for standard genome sequencing and annotation.</title>
        <authorList>
            <consortium name="The Broad Institute Genomics Platform"/>
            <consortium name="The Broad Institute Genome Sequencing Center for Infectious Disease"/>
            <person name="Wu L."/>
            <person name="Ma J."/>
        </authorList>
    </citation>
    <scope>NUCLEOTIDE SEQUENCE [LARGE SCALE GENOMIC DNA]</scope>
    <source>
        <strain evidence="3 4">CGMCC 1.15824</strain>
    </source>
</reference>
<comment type="caution">
    <text evidence="3">The sequence shown here is derived from an EMBL/GenBank/DDBJ whole genome shotgun (WGS) entry which is preliminary data.</text>
</comment>
<dbReference type="Gene3D" id="3.40.50.620">
    <property type="entry name" value="HUPs"/>
    <property type="match status" value="1"/>
</dbReference>
<dbReference type="Pfam" id="PF00582">
    <property type="entry name" value="Usp"/>
    <property type="match status" value="1"/>
</dbReference>
<feature type="domain" description="UspA" evidence="2">
    <location>
        <begin position="1"/>
        <end position="141"/>
    </location>
</feature>
<dbReference type="PRINTS" id="PR01438">
    <property type="entry name" value="UNVRSLSTRESS"/>
</dbReference>
<dbReference type="SUPFAM" id="SSF52402">
    <property type="entry name" value="Adenine nucleotide alpha hydrolases-like"/>
    <property type="match status" value="1"/>
</dbReference>
<evidence type="ECO:0000256" key="1">
    <source>
        <dbReference type="ARBA" id="ARBA00008791"/>
    </source>
</evidence>
<dbReference type="InterPro" id="IPR014729">
    <property type="entry name" value="Rossmann-like_a/b/a_fold"/>
</dbReference>
<evidence type="ECO:0000259" key="2">
    <source>
        <dbReference type="Pfam" id="PF00582"/>
    </source>
</evidence>
<name>A0ABD5QCF0_9EURY</name>